<dbReference type="InterPro" id="IPR013815">
    <property type="entry name" value="ATP_grasp_subdomain_1"/>
</dbReference>
<dbReference type="RefSeq" id="WP_013047918.1">
    <property type="nucleotide sequence ID" value="NC_014011.1"/>
</dbReference>
<evidence type="ECO:0000256" key="5">
    <source>
        <dbReference type="ARBA" id="ARBA00022741"/>
    </source>
</evidence>
<dbReference type="GO" id="GO:0006104">
    <property type="term" value="P:succinyl-CoA metabolic process"/>
    <property type="evidence" value="ECO:0007669"/>
    <property type="project" value="TreeGrafter"/>
</dbReference>
<dbReference type="PANTHER" id="PTHR11815:SF10">
    <property type="entry name" value="SUCCINATE--COA LIGASE [GDP-FORMING] SUBUNIT BETA, MITOCHONDRIAL"/>
    <property type="match status" value="1"/>
</dbReference>
<evidence type="ECO:0000256" key="6">
    <source>
        <dbReference type="ARBA" id="ARBA00022842"/>
    </source>
</evidence>
<comment type="cofactor">
    <cofactor evidence="1">
        <name>Mg(2+)</name>
        <dbReference type="ChEBI" id="CHEBI:18420"/>
    </cofactor>
</comment>
<dbReference type="InterPro" id="IPR005811">
    <property type="entry name" value="SUCC_ACL_C"/>
</dbReference>
<dbReference type="InterPro" id="IPR013650">
    <property type="entry name" value="ATP-grasp_succ-CoA_synth-type"/>
</dbReference>
<protein>
    <submittedName>
        <fullName evidence="9">Succinate--CoA ligase (ADP-forming)</fullName>
        <ecNumber evidence="9">6.2.1.5</ecNumber>
    </submittedName>
</protein>
<dbReference type="PANTHER" id="PTHR11815">
    <property type="entry name" value="SUCCINYL-COA SYNTHETASE BETA CHAIN"/>
    <property type="match status" value="1"/>
</dbReference>
<gene>
    <name evidence="9" type="ordered locus">Amico_0515</name>
</gene>
<organism evidence="9 10">
    <name type="scientific">Aminobacterium colombiense (strain DSM 12261 / ALA-1)</name>
    <dbReference type="NCBI Taxonomy" id="572547"/>
    <lineage>
        <taxon>Bacteria</taxon>
        <taxon>Thermotogati</taxon>
        <taxon>Synergistota</taxon>
        <taxon>Synergistia</taxon>
        <taxon>Synergistales</taxon>
        <taxon>Aminobacteriaceae</taxon>
        <taxon>Aminobacterium</taxon>
    </lineage>
</organism>
<dbReference type="Pfam" id="PF00549">
    <property type="entry name" value="Ligase_CoA"/>
    <property type="match status" value="1"/>
</dbReference>
<dbReference type="GO" id="GO:0046872">
    <property type="term" value="F:metal ion binding"/>
    <property type="evidence" value="ECO:0007669"/>
    <property type="project" value="UniProtKB-KW"/>
</dbReference>
<dbReference type="AlphaFoldDB" id="D5EDM0"/>
<dbReference type="FunFam" id="3.30.470.20:FF:000002">
    <property type="entry name" value="Succinate--CoA ligase [ADP-forming] subunit beta"/>
    <property type="match status" value="1"/>
</dbReference>
<evidence type="ECO:0000256" key="1">
    <source>
        <dbReference type="ARBA" id="ARBA00001946"/>
    </source>
</evidence>
<dbReference type="PIRSF" id="PIRSF001554">
    <property type="entry name" value="SucCS_beta"/>
    <property type="match status" value="1"/>
</dbReference>
<dbReference type="eggNOG" id="COG0045">
    <property type="taxonomic scope" value="Bacteria"/>
</dbReference>
<dbReference type="GO" id="GO:0005524">
    <property type="term" value="F:ATP binding"/>
    <property type="evidence" value="ECO:0007669"/>
    <property type="project" value="UniProtKB-UniRule"/>
</dbReference>
<evidence type="ECO:0000256" key="3">
    <source>
        <dbReference type="ARBA" id="ARBA00022598"/>
    </source>
</evidence>
<dbReference type="EC" id="6.2.1.5" evidence="9"/>
<dbReference type="InterPro" id="IPR005809">
    <property type="entry name" value="Succ_CoA_ligase-like_bsu"/>
</dbReference>
<name>D5EDM0_AMICL</name>
<dbReference type="KEGG" id="aco:Amico_0515"/>
<dbReference type="Gene3D" id="3.30.470.20">
    <property type="entry name" value="ATP-grasp fold, B domain"/>
    <property type="match status" value="1"/>
</dbReference>
<keyword evidence="3 9" id="KW-0436">Ligase</keyword>
<dbReference type="Gene3D" id="3.30.1490.20">
    <property type="entry name" value="ATP-grasp fold, A domain"/>
    <property type="match status" value="1"/>
</dbReference>
<keyword evidence="10" id="KW-1185">Reference proteome</keyword>
<dbReference type="InterPro" id="IPR011761">
    <property type="entry name" value="ATP-grasp"/>
</dbReference>
<evidence type="ECO:0000259" key="8">
    <source>
        <dbReference type="PROSITE" id="PS50975"/>
    </source>
</evidence>
<dbReference type="SUPFAM" id="SSF52210">
    <property type="entry name" value="Succinyl-CoA synthetase domains"/>
    <property type="match status" value="1"/>
</dbReference>
<keyword evidence="5 7" id="KW-0547">Nucleotide-binding</keyword>
<dbReference type="SUPFAM" id="SSF56059">
    <property type="entry name" value="Glutathione synthetase ATP-binding domain-like"/>
    <property type="match status" value="1"/>
</dbReference>
<dbReference type="GO" id="GO:0042709">
    <property type="term" value="C:succinate-CoA ligase complex"/>
    <property type="evidence" value="ECO:0007669"/>
    <property type="project" value="TreeGrafter"/>
</dbReference>
<proteinExistence type="inferred from homology"/>
<accession>D5EDM0</accession>
<feature type="domain" description="ATP-grasp" evidence="8">
    <location>
        <begin position="9"/>
        <end position="216"/>
    </location>
</feature>
<dbReference type="PROSITE" id="PS50975">
    <property type="entry name" value="ATP_GRASP"/>
    <property type="match status" value="1"/>
</dbReference>
<evidence type="ECO:0000313" key="9">
    <source>
        <dbReference type="EMBL" id="ADE56652.1"/>
    </source>
</evidence>
<dbReference type="Pfam" id="PF08442">
    <property type="entry name" value="ATP-grasp_2"/>
    <property type="match status" value="1"/>
</dbReference>
<keyword evidence="6" id="KW-0460">Magnesium</keyword>
<dbReference type="Proteomes" id="UP000002366">
    <property type="component" value="Chromosome"/>
</dbReference>
<dbReference type="HOGENOM" id="CLU_037430_0_2_0"/>
<keyword evidence="7" id="KW-0067">ATP-binding</keyword>
<dbReference type="GO" id="GO:0006099">
    <property type="term" value="P:tricarboxylic acid cycle"/>
    <property type="evidence" value="ECO:0007669"/>
    <property type="project" value="InterPro"/>
</dbReference>
<dbReference type="STRING" id="572547.Amico_0515"/>
<dbReference type="Gene3D" id="3.40.50.261">
    <property type="entry name" value="Succinyl-CoA synthetase domains"/>
    <property type="match status" value="1"/>
</dbReference>
<evidence type="ECO:0000313" key="10">
    <source>
        <dbReference type="Proteomes" id="UP000002366"/>
    </source>
</evidence>
<keyword evidence="4" id="KW-0479">Metal-binding</keyword>
<dbReference type="EMBL" id="CP001997">
    <property type="protein sequence ID" value="ADE56652.1"/>
    <property type="molecule type" value="Genomic_DNA"/>
</dbReference>
<comment type="similarity">
    <text evidence="2">Belongs to the succinate/malate CoA ligase beta subunit family.</text>
</comment>
<dbReference type="InterPro" id="IPR016102">
    <property type="entry name" value="Succinyl-CoA_synth-like"/>
</dbReference>
<reference evidence="9 10" key="1">
    <citation type="journal article" date="2010" name="Stand. Genomic Sci.">
        <title>Complete genome sequence of Aminobacterium colombiense type strain (ALA-1).</title>
        <authorList>
            <person name="Chertkov O."/>
            <person name="Sikorski J."/>
            <person name="Brambilla E."/>
            <person name="Lapidus A."/>
            <person name="Copeland A."/>
            <person name="Glavina Del Rio T."/>
            <person name="Nolan M."/>
            <person name="Lucas S."/>
            <person name="Tice H."/>
            <person name="Cheng J.F."/>
            <person name="Han C."/>
            <person name="Detter J.C."/>
            <person name="Bruce D."/>
            <person name="Tapia R."/>
            <person name="Goodwin L."/>
            <person name="Pitluck S."/>
            <person name="Liolios K."/>
            <person name="Ivanova N."/>
            <person name="Mavromatis K."/>
            <person name="Ovchinnikova G."/>
            <person name="Pati A."/>
            <person name="Chen A."/>
            <person name="Palaniappan K."/>
            <person name="Land M."/>
            <person name="Hauser L."/>
            <person name="Chang Y.J."/>
            <person name="Jeffries C.D."/>
            <person name="Spring S."/>
            <person name="Rohde M."/>
            <person name="Goker M."/>
            <person name="Bristow J."/>
            <person name="Eisen J.A."/>
            <person name="Markowitz V."/>
            <person name="Hugenholtz P."/>
            <person name="Kyrpides N.C."/>
            <person name="Klenk H.P."/>
        </authorList>
    </citation>
    <scope>NUCLEOTIDE SEQUENCE [LARGE SCALE GENOMIC DNA]</scope>
    <source>
        <strain evidence="10">DSM 12261 / ALA-1</strain>
    </source>
</reference>
<evidence type="ECO:0000256" key="7">
    <source>
        <dbReference type="PROSITE-ProRule" id="PRU00409"/>
    </source>
</evidence>
<evidence type="ECO:0000256" key="4">
    <source>
        <dbReference type="ARBA" id="ARBA00022723"/>
    </source>
</evidence>
<dbReference type="GO" id="GO:0004775">
    <property type="term" value="F:succinate-CoA ligase (ADP-forming) activity"/>
    <property type="evidence" value="ECO:0007669"/>
    <property type="project" value="UniProtKB-EC"/>
</dbReference>
<evidence type="ECO:0000256" key="2">
    <source>
        <dbReference type="ARBA" id="ARBA00009182"/>
    </source>
</evidence>
<dbReference type="OrthoDB" id="9802602at2"/>
<sequence length="377" mass="41670">MKLYEFQGKELFARCGISVPKRRLVRSFEDLETLDAPLVLKSQVLSGGRGKAGGVVVCDDNASLVQEGKRLIGSSLKGERVLALLAEEKVDILQEYYLSFVIDGELKKPLIIASAAGGMEIEKVAEEEPEKILKLSFDPLAGPSDYHFRRIADFLSLRNELKDLRKVLRAMYALFNQYDASLIEINPLVKTSAGLIALDSKINLDDDAEFRQKEIFQEFQEQQNVIQQNNAKAKDEGTITYVPLDGNIGMISDGAGTGMLSLDLIRDFGGEAADFCEMGGLTSPDVMYQAMETVFNRATKELKSLLVILIGGFNRMDEMAEGIIRYKNDHGLSVPLFVRLCGTMETEGKKMMIDSGLPVFDDLEEAVEKAVMAAEGE</sequence>